<protein>
    <submittedName>
        <fullName evidence="3">Cation transporter</fullName>
    </submittedName>
</protein>
<keyword evidence="1" id="KW-0479">Metal-binding</keyword>
<dbReference type="Proteomes" id="UP001519654">
    <property type="component" value="Unassembled WGS sequence"/>
</dbReference>
<organism evidence="3 4">
    <name type="scientific">Paractinoplanes bogorensis</name>
    <dbReference type="NCBI Taxonomy" id="1610840"/>
    <lineage>
        <taxon>Bacteria</taxon>
        <taxon>Bacillati</taxon>
        <taxon>Actinomycetota</taxon>
        <taxon>Actinomycetes</taxon>
        <taxon>Micromonosporales</taxon>
        <taxon>Micromonosporaceae</taxon>
        <taxon>Paractinoplanes</taxon>
    </lineage>
</organism>
<proteinExistence type="predicted"/>
<dbReference type="PRINTS" id="PR00944">
    <property type="entry name" value="CUEXPORT"/>
</dbReference>
<dbReference type="EMBL" id="JAHKKG010000012">
    <property type="protein sequence ID" value="MBU2668568.1"/>
    <property type="molecule type" value="Genomic_DNA"/>
</dbReference>
<evidence type="ECO:0000259" key="2">
    <source>
        <dbReference type="PROSITE" id="PS50846"/>
    </source>
</evidence>
<dbReference type="PROSITE" id="PS01047">
    <property type="entry name" value="HMA_1"/>
    <property type="match status" value="1"/>
</dbReference>
<comment type="caution">
    <text evidence="3">The sequence shown here is derived from an EMBL/GenBank/DDBJ whole genome shotgun (WGS) entry which is preliminary data.</text>
</comment>
<feature type="domain" description="HMA" evidence="2">
    <location>
        <begin position="3"/>
        <end position="68"/>
    </location>
</feature>
<dbReference type="InterPro" id="IPR000428">
    <property type="entry name" value="Cu-bd"/>
</dbReference>
<reference evidence="3 4" key="1">
    <citation type="submission" date="2021-06" db="EMBL/GenBank/DDBJ databases">
        <title>Actinoplanes lichenicola sp. nov., and Actinoplanes ovalisporus sp. nov., isolated from lichen in Thailand.</title>
        <authorList>
            <person name="Saeng-In P."/>
            <person name="Kanchanasin P."/>
            <person name="Yuki M."/>
            <person name="Kudo T."/>
            <person name="Ohkuma M."/>
            <person name="Phongsopitanun W."/>
            <person name="Tanasupawat S."/>
        </authorList>
    </citation>
    <scope>NUCLEOTIDE SEQUENCE [LARGE SCALE GENOMIC DNA]</scope>
    <source>
        <strain evidence="3 4">NBRC 110975</strain>
    </source>
</reference>
<dbReference type="SUPFAM" id="SSF55008">
    <property type="entry name" value="HMA, heavy metal-associated domain"/>
    <property type="match status" value="1"/>
</dbReference>
<gene>
    <name evidence="3" type="ORF">KOI35_34150</name>
</gene>
<name>A0ABS5Z0R3_9ACTN</name>
<dbReference type="InterPro" id="IPR017969">
    <property type="entry name" value="Heavy-metal-associated_CS"/>
</dbReference>
<sequence>MAVTSTYTVTGMTCGHCVQAVTGELSALPGVDAVQIDLPTGAVTVTSEAPLTDEAVRAAVDEAGYELANA</sequence>
<evidence type="ECO:0000313" key="3">
    <source>
        <dbReference type="EMBL" id="MBU2668568.1"/>
    </source>
</evidence>
<dbReference type="RefSeq" id="WP_215792834.1">
    <property type="nucleotide sequence ID" value="NZ_JAHKKG010000012.1"/>
</dbReference>
<evidence type="ECO:0000256" key="1">
    <source>
        <dbReference type="ARBA" id="ARBA00022723"/>
    </source>
</evidence>
<dbReference type="InterPro" id="IPR036163">
    <property type="entry name" value="HMA_dom_sf"/>
</dbReference>
<accession>A0ABS5Z0R3</accession>
<keyword evidence="4" id="KW-1185">Reference proteome</keyword>
<dbReference type="Gene3D" id="3.30.70.100">
    <property type="match status" value="1"/>
</dbReference>
<dbReference type="Pfam" id="PF00403">
    <property type="entry name" value="HMA"/>
    <property type="match status" value="1"/>
</dbReference>
<evidence type="ECO:0000313" key="4">
    <source>
        <dbReference type="Proteomes" id="UP001519654"/>
    </source>
</evidence>
<dbReference type="CDD" id="cd00371">
    <property type="entry name" value="HMA"/>
    <property type="match status" value="1"/>
</dbReference>
<dbReference type="InterPro" id="IPR006121">
    <property type="entry name" value="HMA_dom"/>
</dbReference>
<dbReference type="PROSITE" id="PS50846">
    <property type="entry name" value="HMA_2"/>
    <property type="match status" value="1"/>
</dbReference>